<name>A0A7S9DWL5_9ALTE</name>
<gene>
    <name evidence="2" type="ORF">IT774_13155</name>
</gene>
<keyword evidence="3" id="KW-1185">Reference proteome</keyword>
<accession>A0A7S9DWL5</accession>
<keyword evidence="1" id="KW-0732">Signal</keyword>
<dbReference type="KEGG" id="smaa:IT774_13155"/>
<feature type="signal peptide" evidence="1">
    <location>
        <begin position="1"/>
        <end position="30"/>
    </location>
</feature>
<sequence>MLKSITLCKSLITAGLVVGATLGVTAPAYAAYPAHMEGDLIKICTAIRDNRIGRLQMAVRHSGLSYRQLQKGLVCNGDDMLTFAAKHKAAATGQLLTRRLGIRQTLTASR</sequence>
<evidence type="ECO:0000256" key="1">
    <source>
        <dbReference type="SAM" id="SignalP"/>
    </source>
</evidence>
<evidence type="ECO:0000313" key="3">
    <source>
        <dbReference type="Proteomes" id="UP000595095"/>
    </source>
</evidence>
<evidence type="ECO:0000313" key="2">
    <source>
        <dbReference type="EMBL" id="QPG05073.1"/>
    </source>
</evidence>
<dbReference type="EMBL" id="CP064795">
    <property type="protein sequence ID" value="QPG05073.1"/>
    <property type="molecule type" value="Genomic_DNA"/>
</dbReference>
<dbReference type="Proteomes" id="UP000595095">
    <property type="component" value="Chromosome"/>
</dbReference>
<organism evidence="2 3">
    <name type="scientific">Salinimonas marina</name>
    <dbReference type="NCBI Taxonomy" id="2785918"/>
    <lineage>
        <taxon>Bacteria</taxon>
        <taxon>Pseudomonadati</taxon>
        <taxon>Pseudomonadota</taxon>
        <taxon>Gammaproteobacteria</taxon>
        <taxon>Alteromonadales</taxon>
        <taxon>Alteromonadaceae</taxon>
        <taxon>Alteromonas/Salinimonas group</taxon>
        <taxon>Salinimonas</taxon>
    </lineage>
</organism>
<protein>
    <submittedName>
        <fullName evidence="2">DUF3718 domain-containing protein</fullName>
    </submittedName>
</protein>
<dbReference type="AlphaFoldDB" id="A0A7S9DWL5"/>
<reference evidence="2 3" key="1">
    <citation type="submission" date="2020-11" db="EMBL/GenBank/DDBJ databases">
        <title>Complete genome sequence for Salinimonas sp. strain G2-b.</title>
        <authorList>
            <person name="Park S.-J."/>
        </authorList>
    </citation>
    <scope>NUCLEOTIDE SEQUENCE [LARGE SCALE GENOMIC DNA]</scope>
    <source>
        <strain evidence="2 3">G2-b</strain>
    </source>
</reference>
<dbReference type="InterPro" id="IPR022193">
    <property type="entry name" value="DUF3718"/>
</dbReference>
<feature type="chain" id="PRO_5032482654" evidence="1">
    <location>
        <begin position="31"/>
        <end position="110"/>
    </location>
</feature>
<proteinExistence type="predicted"/>
<dbReference type="Pfam" id="PF12514">
    <property type="entry name" value="DUF3718"/>
    <property type="match status" value="1"/>
</dbReference>
<dbReference type="RefSeq" id="WP_195810164.1">
    <property type="nucleotide sequence ID" value="NZ_CP064795.1"/>
</dbReference>